<reference evidence="2 3" key="1">
    <citation type="submission" date="2018-09" db="EMBL/GenBank/DDBJ databases">
        <title>Genomic investigation of the strawberry pathogen Phytophthora fragariae indicates pathogenicity is determined by transcriptional variation in three key races.</title>
        <authorList>
            <person name="Adams T.M."/>
            <person name="Armitage A.D."/>
            <person name="Sobczyk M.K."/>
            <person name="Bates H.J."/>
            <person name="Dunwell J.M."/>
            <person name="Nellist C.F."/>
            <person name="Harrison R.J."/>
        </authorList>
    </citation>
    <scope>NUCLEOTIDE SEQUENCE [LARGE SCALE GENOMIC DNA]</scope>
    <source>
        <strain evidence="2 3">SCRP324</strain>
    </source>
</reference>
<gene>
    <name evidence="2" type="ORF">PR002_g9958</name>
</gene>
<dbReference type="GO" id="GO:0003676">
    <property type="term" value="F:nucleic acid binding"/>
    <property type="evidence" value="ECO:0007669"/>
    <property type="project" value="InterPro"/>
</dbReference>
<name>A0A6A3MLD6_9STRA</name>
<dbReference type="Proteomes" id="UP000435112">
    <property type="component" value="Unassembled WGS sequence"/>
</dbReference>
<dbReference type="EMBL" id="QXFU01000549">
    <property type="protein sequence ID" value="KAE9030135.1"/>
    <property type="molecule type" value="Genomic_DNA"/>
</dbReference>
<dbReference type="Pfam" id="PF03184">
    <property type="entry name" value="DDE_1"/>
    <property type="match status" value="1"/>
</dbReference>
<proteinExistence type="predicted"/>
<evidence type="ECO:0000313" key="3">
    <source>
        <dbReference type="Proteomes" id="UP000435112"/>
    </source>
</evidence>
<feature type="domain" description="DDE-1" evidence="1">
    <location>
        <begin position="4"/>
        <end position="108"/>
    </location>
</feature>
<evidence type="ECO:0000313" key="2">
    <source>
        <dbReference type="EMBL" id="KAE9030135.1"/>
    </source>
</evidence>
<accession>A0A6A3MLD6</accession>
<evidence type="ECO:0000259" key="1">
    <source>
        <dbReference type="Pfam" id="PF03184"/>
    </source>
</evidence>
<organism evidence="2 3">
    <name type="scientific">Phytophthora rubi</name>
    <dbReference type="NCBI Taxonomy" id="129364"/>
    <lineage>
        <taxon>Eukaryota</taxon>
        <taxon>Sar</taxon>
        <taxon>Stramenopiles</taxon>
        <taxon>Oomycota</taxon>
        <taxon>Peronosporomycetes</taxon>
        <taxon>Peronosporales</taxon>
        <taxon>Peronosporaceae</taxon>
        <taxon>Phytophthora</taxon>
    </lineage>
</organism>
<dbReference type="AlphaFoldDB" id="A0A6A3MLD6"/>
<sequence length="167" mass="18496">MHEPVLLLWDDFSEHWRTDVLILARLLNGELLKVPPGYSYVCQPADVAWNQPFKSRLRQQWVEFLVAQVRAAGAAVAFKMLPPTRSELVTCIKDAWAALSTTTIMAGFRKAGVDAGTQPEEPVALPFSPCSVPDLSWMVMLLRAHEATTETVDAAKDIEEACDEATV</sequence>
<dbReference type="OrthoDB" id="90478at2759"/>
<protein>
    <recommendedName>
        <fullName evidence="1">DDE-1 domain-containing protein</fullName>
    </recommendedName>
</protein>
<comment type="caution">
    <text evidence="2">The sequence shown here is derived from an EMBL/GenBank/DDBJ whole genome shotgun (WGS) entry which is preliminary data.</text>
</comment>
<dbReference type="InterPro" id="IPR004875">
    <property type="entry name" value="DDE_SF_endonuclease_dom"/>
</dbReference>